<sequence length="267" mass="29333">MAVGGRRRRLGDLLTEAGLIKDEQLKAALNEQRKWGGRLGRTVIEMGFVTESAMAEVLAKQLELPVIDLDTAEISEDAPKWLRIDICERYGVFPVSLDRNARQLSVATSDPTNIEHLNAVQFATSSRVLPVVATASAIERAVRRYYFGEHVEPVSGPVSTTPVPPPAPPASSTAPRGDTSYELDSLLGNTDAGQRSIEVPIVVSSPTPVPTMEAQLRREIAVLREKIESMEEISTSQVRALRSLLEILIESGLVTRDEYLEKLHEPE</sequence>
<accession>A0A2W5VD45</accession>
<gene>
    <name evidence="3" type="ORF">DI536_11375</name>
</gene>
<comment type="caution">
    <text evidence="3">The sequence shown here is derived from an EMBL/GenBank/DDBJ whole genome shotgun (WGS) entry which is preliminary data.</text>
</comment>
<feature type="region of interest" description="Disordered" evidence="1">
    <location>
        <begin position="155"/>
        <end position="179"/>
    </location>
</feature>
<dbReference type="GO" id="GO:0016887">
    <property type="term" value="F:ATP hydrolysis activity"/>
    <property type="evidence" value="ECO:0007669"/>
    <property type="project" value="TreeGrafter"/>
</dbReference>
<dbReference type="InterPro" id="IPR007831">
    <property type="entry name" value="T2SS_GspE_N"/>
</dbReference>
<dbReference type="PANTHER" id="PTHR30258:SF1">
    <property type="entry name" value="PROTEIN TRANSPORT PROTEIN HOFB HOMOLOG"/>
    <property type="match status" value="1"/>
</dbReference>
<proteinExistence type="predicted"/>
<dbReference type="Gene3D" id="3.30.300.160">
    <property type="entry name" value="Type II secretion system, protein E, N-terminal domain"/>
    <property type="match status" value="1"/>
</dbReference>
<evidence type="ECO:0000313" key="3">
    <source>
        <dbReference type="EMBL" id="PZR13924.1"/>
    </source>
</evidence>
<feature type="domain" description="Type II secretion system protein GspE N-terminal" evidence="2">
    <location>
        <begin position="62"/>
        <end position="148"/>
    </location>
</feature>
<evidence type="ECO:0000256" key="1">
    <source>
        <dbReference type="SAM" id="MobiDB-lite"/>
    </source>
</evidence>
<evidence type="ECO:0000259" key="2">
    <source>
        <dbReference type="Pfam" id="PF05157"/>
    </source>
</evidence>
<dbReference type="AlphaFoldDB" id="A0A2W5VD45"/>
<reference evidence="3 4" key="1">
    <citation type="submission" date="2017-08" db="EMBL/GenBank/DDBJ databases">
        <title>Infants hospitalized years apart are colonized by the same room-sourced microbial strains.</title>
        <authorList>
            <person name="Brooks B."/>
            <person name="Olm M.R."/>
            <person name="Firek B.A."/>
            <person name="Baker R."/>
            <person name="Thomas B.C."/>
            <person name="Morowitz M.J."/>
            <person name="Banfield J.F."/>
        </authorList>
    </citation>
    <scope>NUCLEOTIDE SEQUENCE [LARGE SCALE GENOMIC DNA]</scope>
    <source>
        <strain evidence="3">S2_003_000_R2_14</strain>
    </source>
</reference>
<dbReference type="Proteomes" id="UP000249061">
    <property type="component" value="Unassembled WGS sequence"/>
</dbReference>
<organism evidence="3 4">
    <name type="scientific">Archangium gephyra</name>
    <dbReference type="NCBI Taxonomy" id="48"/>
    <lineage>
        <taxon>Bacteria</taxon>
        <taxon>Pseudomonadati</taxon>
        <taxon>Myxococcota</taxon>
        <taxon>Myxococcia</taxon>
        <taxon>Myxococcales</taxon>
        <taxon>Cystobacterineae</taxon>
        <taxon>Archangiaceae</taxon>
        <taxon>Archangium</taxon>
    </lineage>
</organism>
<protein>
    <recommendedName>
        <fullName evidence="2">Type II secretion system protein GspE N-terminal domain-containing protein</fullName>
    </recommendedName>
</protein>
<dbReference type="Pfam" id="PF05157">
    <property type="entry name" value="MshEN"/>
    <property type="match status" value="1"/>
</dbReference>
<dbReference type="EMBL" id="QFQP01000008">
    <property type="protein sequence ID" value="PZR13924.1"/>
    <property type="molecule type" value="Genomic_DNA"/>
</dbReference>
<dbReference type="PANTHER" id="PTHR30258">
    <property type="entry name" value="TYPE II SECRETION SYSTEM PROTEIN GSPE-RELATED"/>
    <property type="match status" value="1"/>
</dbReference>
<name>A0A2W5VD45_9BACT</name>
<dbReference type="InterPro" id="IPR037257">
    <property type="entry name" value="T2SS_E_N_sf"/>
</dbReference>
<dbReference type="GO" id="GO:0005886">
    <property type="term" value="C:plasma membrane"/>
    <property type="evidence" value="ECO:0007669"/>
    <property type="project" value="TreeGrafter"/>
</dbReference>
<evidence type="ECO:0000313" key="4">
    <source>
        <dbReference type="Proteomes" id="UP000249061"/>
    </source>
</evidence>
<dbReference type="SUPFAM" id="SSF160246">
    <property type="entry name" value="EspE N-terminal domain-like"/>
    <property type="match status" value="1"/>
</dbReference>